<reference evidence="1" key="1">
    <citation type="journal article" date="2018" name="Nat. Plants">
        <title>Whole-genome landscape of Medicago truncatula symbiotic genes.</title>
        <authorList>
            <person name="Pecrix Y."/>
            <person name="Gamas P."/>
            <person name="Carrere S."/>
        </authorList>
    </citation>
    <scope>NUCLEOTIDE SEQUENCE</scope>
    <source>
        <tissue evidence="1">Leaves</tissue>
    </source>
</reference>
<accession>A0A396JBH4</accession>
<comment type="caution">
    <text evidence="1">The sequence shown here is derived from an EMBL/GenBank/DDBJ whole genome shotgun (WGS) entry which is preliminary data.</text>
</comment>
<sequence length="52" mass="6260">MSRKIDFVGDISPSKENWNIRVRNIRFWFVRDMNKDKLSHSLEIVIIDNKVV</sequence>
<evidence type="ECO:0000313" key="1">
    <source>
        <dbReference type="EMBL" id="RHN74404.1"/>
    </source>
</evidence>
<gene>
    <name evidence="1" type="ORF">MtrunA17_Chr2g0309931</name>
</gene>
<protein>
    <submittedName>
        <fullName evidence="1">Uncharacterized protein</fullName>
    </submittedName>
</protein>
<proteinExistence type="predicted"/>
<dbReference type="EMBL" id="PSQE01000002">
    <property type="protein sequence ID" value="RHN74404.1"/>
    <property type="molecule type" value="Genomic_DNA"/>
</dbReference>
<dbReference type="Proteomes" id="UP000265566">
    <property type="component" value="Chromosome 2"/>
</dbReference>
<organism evidence="1">
    <name type="scientific">Medicago truncatula</name>
    <name type="common">Barrel medic</name>
    <name type="synonym">Medicago tribuloides</name>
    <dbReference type="NCBI Taxonomy" id="3880"/>
    <lineage>
        <taxon>Eukaryota</taxon>
        <taxon>Viridiplantae</taxon>
        <taxon>Streptophyta</taxon>
        <taxon>Embryophyta</taxon>
        <taxon>Tracheophyta</taxon>
        <taxon>Spermatophyta</taxon>
        <taxon>Magnoliopsida</taxon>
        <taxon>eudicotyledons</taxon>
        <taxon>Gunneridae</taxon>
        <taxon>Pentapetalae</taxon>
        <taxon>rosids</taxon>
        <taxon>fabids</taxon>
        <taxon>Fabales</taxon>
        <taxon>Fabaceae</taxon>
        <taxon>Papilionoideae</taxon>
        <taxon>50 kb inversion clade</taxon>
        <taxon>NPAAA clade</taxon>
        <taxon>Hologalegina</taxon>
        <taxon>IRL clade</taxon>
        <taxon>Trifolieae</taxon>
        <taxon>Medicago</taxon>
    </lineage>
</organism>
<dbReference type="Gramene" id="rna10461">
    <property type="protein sequence ID" value="RHN74404.1"/>
    <property type="gene ID" value="gene10461"/>
</dbReference>
<name>A0A396JBH4_MEDTR</name>
<dbReference type="AlphaFoldDB" id="A0A396JBH4"/>